<comment type="subcellular location">
    <subcellularLocation>
        <location evidence="1">Membrane</location>
        <topology evidence="1">Multi-pass membrane protein</topology>
    </subcellularLocation>
</comment>
<evidence type="ECO:0000256" key="4">
    <source>
        <dbReference type="ARBA" id="ARBA00023136"/>
    </source>
</evidence>
<dbReference type="PANTHER" id="PTHR37422">
    <property type="entry name" value="TEICHURONIC ACID BIOSYNTHESIS PROTEIN TUAE"/>
    <property type="match status" value="1"/>
</dbReference>
<evidence type="ECO:0000313" key="8">
    <source>
        <dbReference type="Proteomes" id="UP001139521"/>
    </source>
</evidence>
<sequence>MLDSVKTYIIDRWIIILLFILPPIFAVVNLPGKYAVISIMFLVALIYYLKYNALRTLALSYPLFLWLILTLYHWGNAVNKKVPGVDFVDLLHGIKIYSCILIFTYLARKNFEQTIKSLFICFMGYLLLSFVVNGGASNDEFHGRMSGVIFATELGQTAALSAVYIAYYSLIKNLSKLKSAFYYMLPLLVILFTQSRNSLAMFFICIIGHGLAYSYLKGKRVRNIIFVLLFFSMLGFFVFDLIIKETDLGERLTDTESVRESQKKNDLATGTLFDTVVGDRLKYYVLGWEYFTESPWTGIGMWNFKFKSNGDYPLHSEYMVHITEGGIIAFVLWGLFLISLVRGVMRSKQPKYLKVLALFSIAEILFCGIYARVFFYEFFYPVIGVALSFSSFGKPKTVLINE</sequence>
<feature type="transmembrane region" description="Helical" evidence="5">
    <location>
        <begin position="118"/>
        <end position="136"/>
    </location>
</feature>
<feature type="transmembrane region" description="Helical" evidence="5">
    <location>
        <begin position="87"/>
        <end position="106"/>
    </location>
</feature>
<comment type="caution">
    <text evidence="7">The sequence shown here is derived from an EMBL/GenBank/DDBJ whole genome shotgun (WGS) entry which is preliminary data.</text>
</comment>
<evidence type="ECO:0000256" key="3">
    <source>
        <dbReference type="ARBA" id="ARBA00022989"/>
    </source>
</evidence>
<dbReference type="GO" id="GO:0016020">
    <property type="term" value="C:membrane"/>
    <property type="evidence" value="ECO:0007669"/>
    <property type="project" value="UniProtKB-SubCell"/>
</dbReference>
<feature type="transmembrane region" description="Helical" evidence="5">
    <location>
        <begin position="318"/>
        <end position="340"/>
    </location>
</feature>
<dbReference type="AlphaFoldDB" id="A0A9X1ZLE2"/>
<gene>
    <name evidence="7" type="ORF">L1967_00480</name>
</gene>
<name>A0A9X1ZLE2_9FLAO</name>
<feature type="transmembrane region" description="Helical" evidence="5">
    <location>
        <begin position="177"/>
        <end position="193"/>
    </location>
</feature>
<feature type="transmembrane region" description="Helical" evidence="5">
    <location>
        <begin position="199"/>
        <end position="216"/>
    </location>
</feature>
<dbReference type="Proteomes" id="UP001139521">
    <property type="component" value="Unassembled WGS sequence"/>
</dbReference>
<dbReference type="Pfam" id="PF04932">
    <property type="entry name" value="Wzy_C"/>
    <property type="match status" value="1"/>
</dbReference>
<evidence type="ECO:0000256" key="5">
    <source>
        <dbReference type="SAM" id="Phobius"/>
    </source>
</evidence>
<feature type="transmembrane region" description="Helical" evidence="5">
    <location>
        <begin position="223"/>
        <end position="243"/>
    </location>
</feature>
<feature type="domain" description="O-antigen ligase-related" evidence="6">
    <location>
        <begin position="183"/>
        <end position="333"/>
    </location>
</feature>
<evidence type="ECO:0000256" key="2">
    <source>
        <dbReference type="ARBA" id="ARBA00022692"/>
    </source>
</evidence>
<feature type="transmembrane region" description="Helical" evidence="5">
    <location>
        <begin position="12"/>
        <end position="28"/>
    </location>
</feature>
<dbReference type="GO" id="GO:0016874">
    <property type="term" value="F:ligase activity"/>
    <property type="evidence" value="ECO:0007669"/>
    <property type="project" value="UniProtKB-KW"/>
</dbReference>
<protein>
    <submittedName>
        <fullName evidence="7">O-antigen ligase family protein</fullName>
    </submittedName>
</protein>
<feature type="transmembrane region" description="Helical" evidence="5">
    <location>
        <begin position="148"/>
        <end position="170"/>
    </location>
</feature>
<dbReference type="InterPro" id="IPR007016">
    <property type="entry name" value="O-antigen_ligase-rel_domated"/>
</dbReference>
<dbReference type="RefSeq" id="WP_249599751.1">
    <property type="nucleotide sequence ID" value="NZ_JAKHSK010000001.1"/>
</dbReference>
<keyword evidence="4 5" id="KW-0472">Membrane</keyword>
<keyword evidence="3 5" id="KW-1133">Transmembrane helix</keyword>
<evidence type="ECO:0000256" key="1">
    <source>
        <dbReference type="ARBA" id="ARBA00004141"/>
    </source>
</evidence>
<dbReference type="InterPro" id="IPR051533">
    <property type="entry name" value="WaaL-like"/>
</dbReference>
<evidence type="ECO:0000313" key="7">
    <source>
        <dbReference type="EMBL" id="MCL6216757.1"/>
    </source>
</evidence>
<evidence type="ECO:0000259" key="6">
    <source>
        <dbReference type="Pfam" id="PF04932"/>
    </source>
</evidence>
<feature type="transmembrane region" description="Helical" evidence="5">
    <location>
        <begin position="352"/>
        <end position="371"/>
    </location>
</feature>
<keyword evidence="7" id="KW-0436">Ligase</keyword>
<feature type="transmembrane region" description="Helical" evidence="5">
    <location>
        <begin position="58"/>
        <end position="75"/>
    </location>
</feature>
<feature type="transmembrane region" description="Helical" evidence="5">
    <location>
        <begin position="34"/>
        <end position="51"/>
    </location>
</feature>
<keyword evidence="2 5" id="KW-0812">Transmembrane</keyword>
<proteinExistence type="predicted"/>
<dbReference type="EMBL" id="JAKHSK010000001">
    <property type="protein sequence ID" value="MCL6216757.1"/>
    <property type="molecule type" value="Genomic_DNA"/>
</dbReference>
<dbReference type="PANTHER" id="PTHR37422:SF13">
    <property type="entry name" value="LIPOPOLYSACCHARIDE BIOSYNTHESIS PROTEIN PA4999-RELATED"/>
    <property type="match status" value="1"/>
</dbReference>
<organism evidence="7 8">
    <name type="scientific">Zunongwangia pacifica</name>
    <dbReference type="NCBI Taxonomy" id="2911062"/>
    <lineage>
        <taxon>Bacteria</taxon>
        <taxon>Pseudomonadati</taxon>
        <taxon>Bacteroidota</taxon>
        <taxon>Flavobacteriia</taxon>
        <taxon>Flavobacteriales</taxon>
        <taxon>Flavobacteriaceae</taxon>
        <taxon>Zunongwangia</taxon>
    </lineage>
</organism>
<keyword evidence="8" id="KW-1185">Reference proteome</keyword>
<accession>A0A9X1ZLE2</accession>
<reference evidence="7" key="1">
    <citation type="submission" date="2022-01" db="EMBL/GenBank/DDBJ databases">
        <title>Genome sequencing of Zunongwangia sp. M21534 genome.</title>
        <authorList>
            <person name="Chen Y."/>
            <person name="Dong C."/>
            <person name="Shao Z."/>
        </authorList>
    </citation>
    <scope>NUCLEOTIDE SEQUENCE</scope>
    <source>
        <strain evidence="7">MCCC M21534</strain>
    </source>
</reference>